<keyword evidence="3" id="KW-1185">Reference proteome</keyword>
<keyword evidence="1" id="KW-1133">Transmembrane helix</keyword>
<organism evidence="2 3">
    <name type="scientific">Lentinula raphanica</name>
    <dbReference type="NCBI Taxonomy" id="153919"/>
    <lineage>
        <taxon>Eukaryota</taxon>
        <taxon>Fungi</taxon>
        <taxon>Dikarya</taxon>
        <taxon>Basidiomycota</taxon>
        <taxon>Agaricomycotina</taxon>
        <taxon>Agaricomycetes</taxon>
        <taxon>Agaricomycetidae</taxon>
        <taxon>Agaricales</taxon>
        <taxon>Marasmiineae</taxon>
        <taxon>Omphalotaceae</taxon>
        <taxon>Lentinula</taxon>
    </lineage>
</organism>
<name>A0AA38PBS1_9AGAR</name>
<comment type="caution">
    <text evidence="2">The sequence shown here is derived from an EMBL/GenBank/DDBJ whole genome shotgun (WGS) entry which is preliminary data.</text>
</comment>
<sequence>MPRISFVSVRIVNEHHHRNKRNSLQTEAFSISERQDILERANNILTDVDLWPLGQTKFYLGLFPPSRVSNPSKTVEAVHTRSRILSMWHGSIICLTGRIWGEYKTRTRSSESRRLSMYSFRSFITLSSILYHLISCFPFTLSSLQPLLTLLPLYYS</sequence>
<evidence type="ECO:0000256" key="1">
    <source>
        <dbReference type="SAM" id="Phobius"/>
    </source>
</evidence>
<proteinExistence type="predicted"/>
<evidence type="ECO:0000313" key="3">
    <source>
        <dbReference type="Proteomes" id="UP001163846"/>
    </source>
</evidence>
<keyword evidence="1" id="KW-0812">Transmembrane</keyword>
<accession>A0AA38PBS1</accession>
<reference evidence="2" key="1">
    <citation type="submission" date="2022-08" db="EMBL/GenBank/DDBJ databases">
        <authorList>
            <consortium name="DOE Joint Genome Institute"/>
            <person name="Min B."/>
            <person name="Riley R."/>
            <person name="Sierra-Patev S."/>
            <person name="Naranjo-Ortiz M."/>
            <person name="Looney B."/>
            <person name="Konkel Z."/>
            <person name="Slot J.C."/>
            <person name="Sakamoto Y."/>
            <person name="Steenwyk J.L."/>
            <person name="Rokas A."/>
            <person name="Carro J."/>
            <person name="Camarero S."/>
            <person name="Ferreira P."/>
            <person name="Molpeceres G."/>
            <person name="Ruiz-Duenas F.J."/>
            <person name="Serrano A."/>
            <person name="Henrissat B."/>
            <person name="Drula E."/>
            <person name="Hughes K.W."/>
            <person name="Mata J.L."/>
            <person name="Ishikawa N.K."/>
            <person name="Vargas-Isla R."/>
            <person name="Ushijima S."/>
            <person name="Smith C.A."/>
            <person name="Ahrendt S."/>
            <person name="Andreopoulos W."/>
            <person name="He G."/>
            <person name="Labutti K."/>
            <person name="Lipzen A."/>
            <person name="Ng V."/>
            <person name="Sandor L."/>
            <person name="Barry K."/>
            <person name="Martinez A.T."/>
            <person name="Xiao Y."/>
            <person name="Gibbons J.G."/>
            <person name="Terashima K."/>
            <person name="Hibbett D.S."/>
            <person name="Grigoriev I.V."/>
        </authorList>
    </citation>
    <scope>NUCLEOTIDE SEQUENCE</scope>
    <source>
        <strain evidence="2">TFB9207</strain>
    </source>
</reference>
<protein>
    <submittedName>
        <fullName evidence="2">Uncharacterized protein</fullName>
    </submittedName>
</protein>
<dbReference type="EMBL" id="MU806099">
    <property type="protein sequence ID" value="KAJ3840007.1"/>
    <property type="molecule type" value="Genomic_DNA"/>
</dbReference>
<evidence type="ECO:0000313" key="2">
    <source>
        <dbReference type="EMBL" id="KAJ3840007.1"/>
    </source>
</evidence>
<gene>
    <name evidence="2" type="ORF">F5878DRAFT_614618</name>
</gene>
<keyword evidence="1" id="KW-0472">Membrane</keyword>
<feature type="transmembrane region" description="Helical" evidence="1">
    <location>
        <begin position="118"/>
        <end position="141"/>
    </location>
</feature>
<dbReference type="AlphaFoldDB" id="A0AA38PBS1"/>
<dbReference type="Proteomes" id="UP001163846">
    <property type="component" value="Unassembled WGS sequence"/>
</dbReference>